<evidence type="ECO:0000256" key="2">
    <source>
        <dbReference type="ARBA" id="ARBA00022801"/>
    </source>
</evidence>
<protein>
    <recommendedName>
        <fullName evidence="5">NB-ARC domain-containing protein</fullName>
    </recommendedName>
</protein>
<evidence type="ECO:0000313" key="6">
    <source>
        <dbReference type="EMBL" id="KAH9292454.1"/>
    </source>
</evidence>
<dbReference type="Pfam" id="PF00931">
    <property type="entry name" value="NB-ARC"/>
    <property type="match status" value="1"/>
</dbReference>
<accession>A0AA38C874</accession>
<evidence type="ECO:0000256" key="1">
    <source>
        <dbReference type="ARBA" id="ARBA00008773"/>
    </source>
</evidence>
<dbReference type="PANTHER" id="PTHR32227">
    <property type="entry name" value="GLUCAN ENDO-1,3-BETA-GLUCOSIDASE BG1-RELATED-RELATED"/>
    <property type="match status" value="1"/>
</dbReference>
<proteinExistence type="inferred from homology"/>
<feature type="domain" description="NB-ARC" evidence="5">
    <location>
        <begin position="1"/>
        <end position="139"/>
    </location>
</feature>
<evidence type="ECO:0000313" key="7">
    <source>
        <dbReference type="Proteomes" id="UP000824469"/>
    </source>
</evidence>
<evidence type="ECO:0000256" key="4">
    <source>
        <dbReference type="RuleBase" id="RU004335"/>
    </source>
</evidence>
<dbReference type="InterPro" id="IPR044965">
    <property type="entry name" value="Glyco_hydro_17_plant"/>
</dbReference>
<comment type="similarity">
    <text evidence="1 4">Belongs to the glycosyl hydrolase 17 family.</text>
</comment>
<dbReference type="EMBL" id="JAHRHJ020003134">
    <property type="protein sequence ID" value="KAH9292454.1"/>
    <property type="molecule type" value="Genomic_DNA"/>
</dbReference>
<dbReference type="Pfam" id="PF00332">
    <property type="entry name" value="Glyco_hydro_17"/>
    <property type="match status" value="1"/>
</dbReference>
<dbReference type="GO" id="GO:0005975">
    <property type="term" value="P:carbohydrate metabolic process"/>
    <property type="evidence" value="ECO:0007669"/>
    <property type="project" value="InterPro"/>
</dbReference>
<dbReference type="InterPro" id="IPR017853">
    <property type="entry name" value="GH"/>
</dbReference>
<dbReference type="AlphaFoldDB" id="A0AA38C874"/>
<keyword evidence="7" id="KW-1185">Reference proteome</keyword>
<dbReference type="SUPFAM" id="SSF52540">
    <property type="entry name" value="P-loop containing nucleoside triphosphate hydrolases"/>
    <property type="match status" value="1"/>
</dbReference>
<organism evidence="6 7">
    <name type="scientific">Taxus chinensis</name>
    <name type="common">Chinese yew</name>
    <name type="synonym">Taxus wallichiana var. chinensis</name>
    <dbReference type="NCBI Taxonomy" id="29808"/>
    <lineage>
        <taxon>Eukaryota</taxon>
        <taxon>Viridiplantae</taxon>
        <taxon>Streptophyta</taxon>
        <taxon>Embryophyta</taxon>
        <taxon>Tracheophyta</taxon>
        <taxon>Spermatophyta</taxon>
        <taxon>Pinopsida</taxon>
        <taxon>Pinidae</taxon>
        <taxon>Conifers II</taxon>
        <taxon>Cupressales</taxon>
        <taxon>Taxaceae</taxon>
        <taxon>Taxus</taxon>
    </lineage>
</organism>
<keyword evidence="2" id="KW-0378">Hydrolase</keyword>
<dbReference type="InterPro" id="IPR002182">
    <property type="entry name" value="NB-ARC"/>
</dbReference>
<evidence type="ECO:0000259" key="5">
    <source>
        <dbReference type="Pfam" id="PF00931"/>
    </source>
</evidence>
<comment type="caution">
    <text evidence="6">The sequence shown here is derived from an EMBL/GenBank/DDBJ whole genome shotgun (WGS) entry which is preliminary data.</text>
</comment>
<dbReference type="InterPro" id="IPR027417">
    <property type="entry name" value="P-loop_NTPase"/>
</dbReference>
<dbReference type="Proteomes" id="UP000824469">
    <property type="component" value="Unassembled WGS sequence"/>
</dbReference>
<sequence length="455" mass="50649">MGGSGKTTLAKEIYNRKFLSMDRSSFVFNVRDAEAKCVLHKKQRRLLEDPGVKGVSFDDTEQGKAILASRLISVSVLIVLDDVDHTDQMDALLPAKDILGRGSLVIVTTTDKKVLQSRDISSVYEMKKLDPLHAKQRFCSKDVEYLQIIDVHEQEEVIKKTSIGEIKPTTAGSLREIVEFPSCSGTLLPYSAGAEKIGVNNGLMGDNLPPQDEVVTLMQNNNIGKLRIYKAEPHVLEAFANSGIEIIIGVANFELRDISSNQEVANMWVDENIIPYYPATNIKYIAVGNQAFEKTKYGLYVLSAMNNIQIALEKANLQHRIKVSTTHGRAVIPMSLLPSKGTFNNRVKNKMRSVLQFLDDHGSPYMANIYPYFAYLENPNISIDYALFKSTAPTVIDGDSIYTNLFESMVDTIYSAMESLGFNNIPIVVTESGWPSFECLGMDLFGSPPVNVFFF</sequence>
<dbReference type="Gene3D" id="3.40.50.300">
    <property type="entry name" value="P-loop containing nucleotide triphosphate hydrolases"/>
    <property type="match status" value="1"/>
</dbReference>
<gene>
    <name evidence="6" type="ORF">KI387_042359</name>
</gene>
<reference evidence="6 7" key="1">
    <citation type="journal article" date="2021" name="Nat. Plants">
        <title>The Taxus genome provides insights into paclitaxel biosynthesis.</title>
        <authorList>
            <person name="Xiong X."/>
            <person name="Gou J."/>
            <person name="Liao Q."/>
            <person name="Li Y."/>
            <person name="Zhou Q."/>
            <person name="Bi G."/>
            <person name="Li C."/>
            <person name="Du R."/>
            <person name="Wang X."/>
            <person name="Sun T."/>
            <person name="Guo L."/>
            <person name="Liang H."/>
            <person name="Lu P."/>
            <person name="Wu Y."/>
            <person name="Zhang Z."/>
            <person name="Ro D.K."/>
            <person name="Shang Y."/>
            <person name="Huang S."/>
            <person name="Yan J."/>
        </authorList>
    </citation>
    <scope>NUCLEOTIDE SEQUENCE [LARGE SCALE GENOMIC DNA]</scope>
    <source>
        <strain evidence="6">Ta-2019</strain>
    </source>
</reference>
<dbReference type="Gene3D" id="3.20.20.80">
    <property type="entry name" value="Glycosidases"/>
    <property type="match status" value="1"/>
</dbReference>
<keyword evidence="3" id="KW-0326">Glycosidase</keyword>
<dbReference type="GO" id="GO:0043531">
    <property type="term" value="F:ADP binding"/>
    <property type="evidence" value="ECO:0007669"/>
    <property type="project" value="InterPro"/>
</dbReference>
<evidence type="ECO:0000256" key="3">
    <source>
        <dbReference type="ARBA" id="ARBA00023295"/>
    </source>
</evidence>
<name>A0AA38C874_TAXCH</name>
<dbReference type="InterPro" id="IPR000490">
    <property type="entry name" value="Glyco_hydro_17"/>
</dbReference>
<dbReference type="GO" id="GO:0004553">
    <property type="term" value="F:hydrolase activity, hydrolyzing O-glycosyl compounds"/>
    <property type="evidence" value="ECO:0007669"/>
    <property type="project" value="InterPro"/>
</dbReference>
<dbReference type="SUPFAM" id="SSF51445">
    <property type="entry name" value="(Trans)glycosidases"/>
    <property type="match status" value="1"/>
</dbReference>